<dbReference type="InterPro" id="IPR004143">
    <property type="entry name" value="BPL_LPL_catalytic"/>
</dbReference>
<dbReference type="CDD" id="cd16442">
    <property type="entry name" value="BPL"/>
    <property type="match status" value="1"/>
</dbReference>
<organism evidence="5 6">
    <name type="scientific">Catellatospora bangladeshensis</name>
    <dbReference type="NCBI Taxonomy" id="310355"/>
    <lineage>
        <taxon>Bacteria</taxon>
        <taxon>Bacillati</taxon>
        <taxon>Actinomycetota</taxon>
        <taxon>Actinomycetes</taxon>
        <taxon>Micromonosporales</taxon>
        <taxon>Micromonosporaceae</taxon>
        <taxon>Catellatospora</taxon>
    </lineage>
</organism>
<dbReference type="RefSeq" id="WP_203743109.1">
    <property type="nucleotide sequence ID" value="NZ_BONF01000008.1"/>
</dbReference>
<keyword evidence="6" id="KW-1185">Reference proteome</keyword>
<dbReference type="EMBL" id="BONF01000008">
    <property type="protein sequence ID" value="GIF80012.1"/>
    <property type="molecule type" value="Genomic_DNA"/>
</dbReference>
<evidence type="ECO:0000313" key="6">
    <source>
        <dbReference type="Proteomes" id="UP000601223"/>
    </source>
</evidence>
<proteinExistence type="predicted"/>
<dbReference type="GO" id="GO:0004077">
    <property type="term" value="F:biotin--[biotin carboxyl-carrier protein] ligase activity"/>
    <property type="evidence" value="ECO:0007669"/>
    <property type="project" value="UniProtKB-EC"/>
</dbReference>
<dbReference type="Gene3D" id="3.30.930.10">
    <property type="entry name" value="Bira Bifunctional Protein, Domain 2"/>
    <property type="match status" value="1"/>
</dbReference>
<dbReference type="Pfam" id="PF03099">
    <property type="entry name" value="BPL_LplA_LipB"/>
    <property type="match status" value="1"/>
</dbReference>
<protein>
    <recommendedName>
        <fullName evidence="3">biotin--[biotin carboxyl-carrier protein] ligase</fullName>
        <ecNumber evidence="3">6.3.4.15</ecNumber>
    </recommendedName>
</protein>
<dbReference type="NCBIfam" id="TIGR00121">
    <property type="entry name" value="birA_ligase"/>
    <property type="match status" value="1"/>
</dbReference>
<evidence type="ECO:0000256" key="2">
    <source>
        <dbReference type="ARBA" id="ARBA00023267"/>
    </source>
</evidence>
<dbReference type="PANTHER" id="PTHR12835">
    <property type="entry name" value="BIOTIN PROTEIN LIGASE"/>
    <property type="match status" value="1"/>
</dbReference>
<evidence type="ECO:0000256" key="1">
    <source>
        <dbReference type="ARBA" id="ARBA00022598"/>
    </source>
</evidence>
<keyword evidence="2" id="KW-0092">Biotin</keyword>
<comment type="caution">
    <text evidence="5">The sequence shown here is derived from an EMBL/GenBank/DDBJ whole genome shotgun (WGS) entry which is preliminary data.</text>
</comment>
<feature type="domain" description="BPL/LPL catalytic" evidence="4">
    <location>
        <begin position="10"/>
        <end position="194"/>
    </location>
</feature>
<accession>A0A8J3J8B3</accession>
<dbReference type="AlphaFoldDB" id="A0A8J3J8B3"/>
<dbReference type="SUPFAM" id="SSF55681">
    <property type="entry name" value="Class II aaRS and biotin synthetases"/>
    <property type="match status" value="1"/>
</dbReference>
<name>A0A8J3J8B3_9ACTN</name>
<sequence>METNRPPLDRDRLAALPGWQVEVRDETGSTNADVAAAARDGAAAGLVVAAESQTAGRGRLGRDWQSPPRAGLALSVLLRPTVDVSRWGWLPLLAGVALAEAVRGETGLEPELKWPNDLLLGGRKCAGLLAEVPEPGAVVLGIGLNVTLAGDELPLTPTGLPATSLLVAGASAPDRTGLTAALLARLGEHYAAWEQAGGDPDKSGLRDAYLRICATLGRQVSVLLPGGDADLTGEAVTVDADGRLVVRTATGDHPVAAGDIIHLR</sequence>
<dbReference type="EC" id="6.3.4.15" evidence="3"/>
<dbReference type="InterPro" id="IPR045864">
    <property type="entry name" value="aa-tRNA-synth_II/BPL/LPL"/>
</dbReference>
<dbReference type="Proteomes" id="UP000601223">
    <property type="component" value="Unassembled WGS sequence"/>
</dbReference>
<reference evidence="5 6" key="1">
    <citation type="submission" date="2021-01" db="EMBL/GenBank/DDBJ databases">
        <title>Whole genome shotgun sequence of Catellatospora bangladeshensis NBRC 107357.</title>
        <authorList>
            <person name="Komaki H."/>
            <person name="Tamura T."/>
        </authorList>
    </citation>
    <scope>NUCLEOTIDE SEQUENCE [LARGE SCALE GENOMIC DNA]</scope>
    <source>
        <strain evidence="5 6">NBRC 107357</strain>
    </source>
</reference>
<dbReference type="InterPro" id="IPR004408">
    <property type="entry name" value="Biotin_CoA_COase_ligase"/>
</dbReference>
<keyword evidence="1 5" id="KW-0436">Ligase</keyword>
<dbReference type="Gene3D" id="2.30.30.100">
    <property type="match status" value="1"/>
</dbReference>
<dbReference type="Pfam" id="PF02237">
    <property type="entry name" value="BPL_C"/>
    <property type="match status" value="1"/>
</dbReference>
<dbReference type="GO" id="GO:0005737">
    <property type="term" value="C:cytoplasm"/>
    <property type="evidence" value="ECO:0007669"/>
    <property type="project" value="TreeGrafter"/>
</dbReference>
<evidence type="ECO:0000313" key="5">
    <source>
        <dbReference type="EMBL" id="GIF80012.1"/>
    </source>
</evidence>
<dbReference type="PROSITE" id="PS51733">
    <property type="entry name" value="BPL_LPL_CATALYTIC"/>
    <property type="match status" value="1"/>
</dbReference>
<dbReference type="PANTHER" id="PTHR12835:SF5">
    <property type="entry name" value="BIOTIN--PROTEIN LIGASE"/>
    <property type="match status" value="1"/>
</dbReference>
<evidence type="ECO:0000259" key="4">
    <source>
        <dbReference type="PROSITE" id="PS51733"/>
    </source>
</evidence>
<evidence type="ECO:0000256" key="3">
    <source>
        <dbReference type="ARBA" id="ARBA00024227"/>
    </source>
</evidence>
<gene>
    <name evidence="5" type="ORF">Cba03nite_13610</name>
</gene>
<dbReference type="InterPro" id="IPR003142">
    <property type="entry name" value="BPL_C"/>
</dbReference>